<evidence type="ECO:0000313" key="2">
    <source>
        <dbReference type="Proteomes" id="UP000293154"/>
    </source>
</evidence>
<dbReference type="InterPro" id="IPR012106">
    <property type="entry name" value="Phage_Mu_Gp1"/>
</dbReference>
<dbReference type="EMBL" id="CP034752">
    <property type="protein sequence ID" value="QBH95988.1"/>
    <property type="molecule type" value="Genomic_DNA"/>
</dbReference>
<evidence type="ECO:0000313" key="1">
    <source>
        <dbReference type="EMBL" id="QBH95988.1"/>
    </source>
</evidence>
<dbReference type="KEGG" id="prag:EKN56_05975"/>
<accession>A0A411WIH5</accession>
<dbReference type="OrthoDB" id="2043985at2"/>
<sequence>MKIRIAALTLKINQATANEIQLFPAGEFAAVDGRPHNVESGQWTLTAELASVLIEQVASSTNPFVIDYEHQTLRTVTNGQPAPAAGWYNALEWRDDGLYAINVTWTKTAATMIDNGEYRFISPTFLYNKKGEVVRLLHAALTNTPALDGMDEVMLAAASRLASLSTSPENITVDEELLANLLQSLRWTLNLPATATAEDIVAELQKIIDAVSAGQGMAATSVGLLALLTQKDEQIVALTATAYDPEKHAPIEVVNDLQAKLAAVSITSTESIVDGLVTAALSDGRLLPVQEAWAKDLGNKSVDSLKSFLDKAPKIAALTGQQSDTQTKPDVDKKNLIMTELDAEQLAICNQFGNDPAEIAKLLQGE</sequence>
<name>A0A411WIH5_9GAMM</name>
<dbReference type="RefSeq" id="WP_130590968.1">
    <property type="nucleotide sequence ID" value="NZ_CP034752.1"/>
</dbReference>
<dbReference type="PIRSF" id="PIRSF016624">
    <property type="entry name" value="Mu_prophg_I"/>
    <property type="match status" value="1"/>
</dbReference>
<keyword evidence="2" id="KW-1185">Reference proteome</keyword>
<evidence type="ECO:0008006" key="3">
    <source>
        <dbReference type="Google" id="ProtNLM"/>
    </source>
</evidence>
<dbReference type="AlphaFoldDB" id="A0A411WIH5"/>
<dbReference type="Pfam" id="PF10123">
    <property type="entry name" value="Mu-like_Pro"/>
    <property type="match status" value="1"/>
</dbReference>
<proteinExistence type="predicted"/>
<reference evidence="1 2" key="1">
    <citation type="submission" date="2019-03" db="EMBL/GenBank/DDBJ databases">
        <title>Pragia sp. nov. isolated from the gut tract of Carduelis flavirostris.</title>
        <authorList>
            <person name="Ge Y."/>
        </authorList>
    </citation>
    <scope>NUCLEOTIDE SEQUENCE [LARGE SCALE GENOMIC DNA]</scope>
    <source>
        <strain evidence="1 2">CF-458</strain>
    </source>
</reference>
<gene>
    <name evidence="1" type="ORF">EKN56_05975</name>
</gene>
<organism evidence="1 2">
    <name type="scientific">Limnobaculum zhutongyuii</name>
    <dbReference type="NCBI Taxonomy" id="2498113"/>
    <lineage>
        <taxon>Bacteria</taxon>
        <taxon>Pseudomonadati</taxon>
        <taxon>Pseudomonadota</taxon>
        <taxon>Gammaproteobacteria</taxon>
        <taxon>Enterobacterales</taxon>
        <taxon>Budviciaceae</taxon>
        <taxon>Limnobaculum</taxon>
    </lineage>
</organism>
<dbReference type="Proteomes" id="UP000293154">
    <property type="component" value="Chromosome"/>
</dbReference>
<protein>
    <recommendedName>
        <fullName evidence="3">Phage I-like protein</fullName>
    </recommendedName>
</protein>